<dbReference type="PROSITE" id="PS50043">
    <property type="entry name" value="HTH_LUXR_2"/>
    <property type="match status" value="1"/>
</dbReference>
<dbReference type="InterPro" id="IPR000792">
    <property type="entry name" value="Tscrpt_reg_LuxR_C"/>
</dbReference>
<evidence type="ECO:0000256" key="1">
    <source>
        <dbReference type="ARBA" id="ARBA00022553"/>
    </source>
</evidence>
<evidence type="ECO:0000256" key="4">
    <source>
        <dbReference type="ARBA" id="ARBA00023163"/>
    </source>
</evidence>
<dbReference type="SMART" id="SM00448">
    <property type="entry name" value="REC"/>
    <property type="match status" value="1"/>
</dbReference>
<dbReference type="Proteomes" id="UP000037737">
    <property type="component" value="Unassembled WGS sequence"/>
</dbReference>
<reference evidence="8" key="1">
    <citation type="submission" date="2015-04" db="EMBL/GenBank/DDBJ databases">
        <title>Complete genome sequence of Microbacterium chocolatum SIT 101, a bacterium enantioselectively hydrolyzing mesomeric diesters.</title>
        <authorList>
            <person name="Li X."/>
            <person name="Xu Y."/>
        </authorList>
    </citation>
    <scope>NUCLEOTIDE SEQUENCE [LARGE SCALE GENOMIC DNA]</scope>
    <source>
        <strain evidence="8">SIT 101</strain>
    </source>
</reference>
<dbReference type="Pfam" id="PF00072">
    <property type="entry name" value="Response_reg"/>
    <property type="match status" value="1"/>
</dbReference>
<keyword evidence="4" id="KW-0804">Transcription</keyword>
<dbReference type="PROSITE" id="PS50110">
    <property type="entry name" value="RESPONSE_REGULATORY"/>
    <property type="match status" value="1"/>
</dbReference>
<dbReference type="CDD" id="cd17535">
    <property type="entry name" value="REC_NarL-like"/>
    <property type="match status" value="1"/>
</dbReference>
<dbReference type="PROSITE" id="PS00622">
    <property type="entry name" value="HTH_LUXR_1"/>
    <property type="match status" value="1"/>
</dbReference>
<dbReference type="PANTHER" id="PTHR43214">
    <property type="entry name" value="TWO-COMPONENT RESPONSE REGULATOR"/>
    <property type="match status" value="1"/>
</dbReference>
<dbReference type="Gene3D" id="3.40.50.2300">
    <property type="match status" value="1"/>
</dbReference>
<accession>A0A0M9VMJ0</accession>
<evidence type="ECO:0000259" key="7">
    <source>
        <dbReference type="PROSITE" id="PS50110"/>
    </source>
</evidence>
<feature type="domain" description="HTH luxR-type" evidence="6">
    <location>
        <begin position="151"/>
        <end position="216"/>
    </location>
</feature>
<keyword evidence="1 5" id="KW-0597">Phosphoprotein</keyword>
<name>A0A0M9VMJ0_9MICO</name>
<dbReference type="CDD" id="cd06170">
    <property type="entry name" value="LuxR_C_like"/>
    <property type="match status" value="1"/>
</dbReference>
<dbReference type="SMART" id="SM00421">
    <property type="entry name" value="HTH_LUXR"/>
    <property type="match status" value="1"/>
</dbReference>
<evidence type="ECO:0000256" key="2">
    <source>
        <dbReference type="ARBA" id="ARBA00023015"/>
    </source>
</evidence>
<dbReference type="PATRIC" id="fig|84292.3.peg.19"/>
<dbReference type="GO" id="GO:0003677">
    <property type="term" value="F:DNA binding"/>
    <property type="evidence" value="ECO:0007669"/>
    <property type="project" value="UniProtKB-KW"/>
</dbReference>
<evidence type="ECO:0000256" key="3">
    <source>
        <dbReference type="ARBA" id="ARBA00023125"/>
    </source>
</evidence>
<dbReference type="InterPro" id="IPR001789">
    <property type="entry name" value="Sig_transdc_resp-reg_receiver"/>
</dbReference>
<gene>
    <name evidence="8" type="ORF">XI38_00075</name>
</gene>
<dbReference type="PANTHER" id="PTHR43214:SF24">
    <property type="entry name" value="TRANSCRIPTIONAL REGULATORY PROTEIN NARL-RELATED"/>
    <property type="match status" value="1"/>
</dbReference>
<comment type="caution">
    <text evidence="8">The sequence shown here is derived from an EMBL/GenBank/DDBJ whole genome shotgun (WGS) entry which is preliminary data.</text>
</comment>
<keyword evidence="3" id="KW-0238">DNA-binding</keyword>
<evidence type="ECO:0000313" key="9">
    <source>
        <dbReference type="Proteomes" id="UP000037737"/>
    </source>
</evidence>
<dbReference type="AlphaFoldDB" id="A0A0M9VMJ0"/>
<sequence length="227" mass="24158">MTDAVTVVLVDDDPQVRSALRLVLGTDTALTVVGEAADGLEAETVIARHRPDVVLMDIRMPRCDGLTATAREIARDPSQAIIVLTTFDADEDVVRALRAGARGFLLKDAPPSELVAAIRAAAEGRPVLAPGVLDTVMRLAADHTRLPDAADQKALASLTPRELEIAQAVARGASNAEISAELFLSIPTVKTHVSRVLGKLGVESRTQAAALLLRSSPREDRPRDGRR</sequence>
<dbReference type="InterPro" id="IPR016032">
    <property type="entry name" value="Sig_transdc_resp-reg_C-effctor"/>
</dbReference>
<evidence type="ECO:0000259" key="6">
    <source>
        <dbReference type="PROSITE" id="PS50043"/>
    </source>
</evidence>
<keyword evidence="9" id="KW-1185">Reference proteome</keyword>
<feature type="domain" description="Response regulatory" evidence="7">
    <location>
        <begin position="6"/>
        <end position="122"/>
    </location>
</feature>
<dbReference type="GO" id="GO:0006355">
    <property type="term" value="P:regulation of DNA-templated transcription"/>
    <property type="evidence" value="ECO:0007669"/>
    <property type="project" value="InterPro"/>
</dbReference>
<evidence type="ECO:0000256" key="5">
    <source>
        <dbReference type="PROSITE-ProRule" id="PRU00169"/>
    </source>
</evidence>
<dbReference type="PRINTS" id="PR00038">
    <property type="entry name" value="HTHLUXR"/>
</dbReference>
<dbReference type="Pfam" id="PF00196">
    <property type="entry name" value="GerE"/>
    <property type="match status" value="1"/>
</dbReference>
<dbReference type="InterPro" id="IPR039420">
    <property type="entry name" value="WalR-like"/>
</dbReference>
<dbReference type="SUPFAM" id="SSF46894">
    <property type="entry name" value="C-terminal effector domain of the bipartite response regulators"/>
    <property type="match status" value="1"/>
</dbReference>
<evidence type="ECO:0000313" key="8">
    <source>
        <dbReference type="EMBL" id="KOS12313.1"/>
    </source>
</evidence>
<protein>
    <submittedName>
        <fullName evidence="8">LuxR family transcriptional regulator</fullName>
    </submittedName>
</protein>
<dbReference type="EMBL" id="LAVO01000001">
    <property type="protein sequence ID" value="KOS12313.1"/>
    <property type="molecule type" value="Genomic_DNA"/>
</dbReference>
<dbReference type="InterPro" id="IPR011006">
    <property type="entry name" value="CheY-like_superfamily"/>
</dbReference>
<dbReference type="OrthoDB" id="9808843at2"/>
<organism evidence="8 9">
    <name type="scientific">Microbacterium aurantiacum</name>
    <dbReference type="NCBI Taxonomy" id="162393"/>
    <lineage>
        <taxon>Bacteria</taxon>
        <taxon>Bacillati</taxon>
        <taxon>Actinomycetota</taxon>
        <taxon>Actinomycetes</taxon>
        <taxon>Micrococcales</taxon>
        <taxon>Microbacteriaceae</taxon>
        <taxon>Microbacterium</taxon>
    </lineage>
</organism>
<dbReference type="GO" id="GO:0000160">
    <property type="term" value="P:phosphorelay signal transduction system"/>
    <property type="evidence" value="ECO:0007669"/>
    <property type="project" value="InterPro"/>
</dbReference>
<dbReference type="InterPro" id="IPR058245">
    <property type="entry name" value="NreC/VraR/RcsB-like_REC"/>
</dbReference>
<dbReference type="SUPFAM" id="SSF52172">
    <property type="entry name" value="CheY-like"/>
    <property type="match status" value="1"/>
</dbReference>
<dbReference type="KEGG" id="mcw:A8L33_06210"/>
<proteinExistence type="predicted"/>
<keyword evidence="2" id="KW-0805">Transcription regulation</keyword>
<feature type="modified residue" description="4-aspartylphosphate" evidence="5">
    <location>
        <position position="57"/>
    </location>
</feature>